<gene>
    <name evidence="1" type="ORF">H6G83_25665</name>
</gene>
<name>A0ABR8D9S6_9NOST</name>
<proteinExistence type="predicted"/>
<dbReference type="RefSeq" id="WP_190477249.1">
    <property type="nucleotide sequence ID" value="NZ_JACJSG010000042.1"/>
</dbReference>
<reference evidence="1 2" key="1">
    <citation type="journal article" date="2020" name="ISME J.">
        <title>Comparative genomics reveals insights into cyanobacterial evolution and habitat adaptation.</title>
        <authorList>
            <person name="Chen M.Y."/>
            <person name="Teng W.K."/>
            <person name="Zhao L."/>
            <person name="Hu C.X."/>
            <person name="Zhou Y.K."/>
            <person name="Han B.P."/>
            <person name="Song L.R."/>
            <person name="Shu W.S."/>
        </authorList>
    </citation>
    <scope>NUCLEOTIDE SEQUENCE [LARGE SCALE GENOMIC DNA]</scope>
    <source>
        <strain evidence="1 2">FACHB-119</strain>
    </source>
</reference>
<organism evidence="1 2">
    <name type="scientific">Anabaena azotica FACHB-119</name>
    <dbReference type="NCBI Taxonomy" id="947527"/>
    <lineage>
        <taxon>Bacteria</taxon>
        <taxon>Bacillati</taxon>
        <taxon>Cyanobacteriota</taxon>
        <taxon>Cyanophyceae</taxon>
        <taxon>Nostocales</taxon>
        <taxon>Nostocaceae</taxon>
        <taxon>Anabaena</taxon>
        <taxon>Anabaena azotica</taxon>
    </lineage>
</organism>
<accession>A0ABR8D9S6</accession>
<comment type="caution">
    <text evidence="1">The sequence shown here is derived from an EMBL/GenBank/DDBJ whole genome shotgun (WGS) entry which is preliminary data.</text>
</comment>
<protein>
    <submittedName>
        <fullName evidence="1">Uncharacterized protein</fullName>
    </submittedName>
</protein>
<evidence type="ECO:0000313" key="2">
    <source>
        <dbReference type="Proteomes" id="UP000661112"/>
    </source>
</evidence>
<dbReference type="EMBL" id="JACJSG010000042">
    <property type="protein sequence ID" value="MBD2503955.1"/>
    <property type="molecule type" value="Genomic_DNA"/>
</dbReference>
<evidence type="ECO:0000313" key="1">
    <source>
        <dbReference type="EMBL" id="MBD2503955.1"/>
    </source>
</evidence>
<keyword evidence="2" id="KW-1185">Reference proteome</keyword>
<sequence>MIYINTNIGIIEIEKICEETRKIAKEYTGEWDAGDEVILVILEDYGGKWVKTEHIKHR</sequence>
<dbReference type="Proteomes" id="UP000661112">
    <property type="component" value="Unassembled WGS sequence"/>
</dbReference>